<dbReference type="OMA" id="IIHEYCD"/>
<dbReference type="InterPro" id="IPR020903">
    <property type="entry name" value="ENaC_CS"/>
</dbReference>
<dbReference type="GO" id="GO:0032590">
    <property type="term" value="C:dendrite membrane"/>
    <property type="evidence" value="ECO:0007669"/>
    <property type="project" value="EnsemblMetazoa"/>
</dbReference>
<keyword evidence="8 12" id="KW-0406">Ion transport</keyword>
<keyword evidence="10 12" id="KW-0739">Sodium transport</keyword>
<evidence type="ECO:0000256" key="8">
    <source>
        <dbReference type="ARBA" id="ARBA00023065"/>
    </source>
</evidence>
<dbReference type="Gene3D" id="1.10.287.770">
    <property type="entry name" value="YojJ-like"/>
    <property type="match status" value="1"/>
</dbReference>
<reference evidence="14 15" key="1">
    <citation type="journal article" date="2007" name="Nature">
        <title>Evolution of genes and genomes on the Drosophila phylogeny.</title>
        <authorList>
            <consortium name="Drosophila 12 Genomes Consortium"/>
            <person name="Clark A.G."/>
            <person name="Eisen M.B."/>
            <person name="Smith D.R."/>
            <person name="Bergman C.M."/>
            <person name="Oliver B."/>
            <person name="Markow T.A."/>
            <person name="Kaufman T.C."/>
            <person name="Kellis M."/>
            <person name="Gelbart W."/>
            <person name="Iyer V.N."/>
            <person name="Pollard D.A."/>
            <person name="Sackton T.B."/>
            <person name="Larracuente A.M."/>
            <person name="Singh N.D."/>
            <person name="Abad J.P."/>
            <person name="Abt D.N."/>
            <person name="Adryan B."/>
            <person name="Aguade M."/>
            <person name="Akashi H."/>
            <person name="Anderson W.W."/>
            <person name="Aquadro C.F."/>
            <person name="Ardell D.H."/>
            <person name="Arguello R."/>
            <person name="Artieri C.G."/>
            <person name="Barbash D.A."/>
            <person name="Barker D."/>
            <person name="Barsanti P."/>
            <person name="Batterham P."/>
            <person name="Batzoglou S."/>
            <person name="Begun D."/>
            <person name="Bhutkar A."/>
            <person name="Blanco E."/>
            <person name="Bosak S.A."/>
            <person name="Bradley R.K."/>
            <person name="Brand A.D."/>
            <person name="Brent M.R."/>
            <person name="Brooks A.N."/>
            <person name="Brown R.H."/>
            <person name="Butlin R.K."/>
            <person name="Caggese C."/>
            <person name="Calvi B.R."/>
            <person name="Bernardo de Carvalho A."/>
            <person name="Caspi A."/>
            <person name="Castrezana S."/>
            <person name="Celniker S.E."/>
            <person name="Chang J.L."/>
            <person name="Chapple C."/>
            <person name="Chatterji S."/>
            <person name="Chinwalla A."/>
            <person name="Civetta A."/>
            <person name="Clifton S.W."/>
            <person name="Comeron J.M."/>
            <person name="Costello J.C."/>
            <person name="Coyne J.A."/>
            <person name="Daub J."/>
            <person name="David R.G."/>
            <person name="Delcher A.L."/>
            <person name="Delehaunty K."/>
            <person name="Do C.B."/>
            <person name="Ebling H."/>
            <person name="Edwards K."/>
            <person name="Eickbush T."/>
            <person name="Evans J.D."/>
            <person name="Filipski A."/>
            <person name="Findeiss S."/>
            <person name="Freyhult E."/>
            <person name="Fulton L."/>
            <person name="Fulton R."/>
            <person name="Garcia A.C."/>
            <person name="Gardiner A."/>
            <person name="Garfield D.A."/>
            <person name="Garvin B.E."/>
            <person name="Gibson G."/>
            <person name="Gilbert D."/>
            <person name="Gnerre S."/>
            <person name="Godfrey J."/>
            <person name="Good R."/>
            <person name="Gotea V."/>
            <person name="Gravely B."/>
            <person name="Greenberg A.J."/>
            <person name="Griffiths-Jones S."/>
            <person name="Gross S."/>
            <person name="Guigo R."/>
            <person name="Gustafson E.A."/>
            <person name="Haerty W."/>
            <person name="Hahn M.W."/>
            <person name="Halligan D.L."/>
            <person name="Halpern A.L."/>
            <person name="Halter G.M."/>
            <person name="Han M.V."/>
            <person name="Heger A."/>
            <person name="Hillier L."/>
            <person name="Hinrichs A.S."/>
            <person name="Holmes I."/>
            <person name="Hoskins R.A."/>
            <person name="Hubisz M.J."/>
            <person name="Hultmark D."/>
            <person name="Huntley M.A."/>
            <person name="Jaffe D.B."/>
            <person name="Jagadeeshan S."/>
            <person name="Jeck W.R."/>
            <person name="Johnson J."/>
            <person name="Jones C.D."/>
            <person name="Jordan W.C."/>
            <person name="Karpen G.H."/>
            <person name="Kataoka E."/>
            <person name="Keightley P.D."/>
            <person name="Kheradpour P."/>
            <person name="Kirkness E.F."/>
            <person name="Koerich L.B."/>
            <person name="Kristiansen K."/>
            <person name="Kudrna D."/>
            <person name="Kulathinal R.J."/>
            <person name="Kumar S."/>
            <person name="Kwok R."/>
            <person name="Lander E."/>
            <person name="Langley C.H."/>
            <person name="Lapoint R."/>
            <person name="Lazzaro B.P."/>
            <person name="Lee S.J."/>
            <person name="Levesque L."/>
            <person name="Li R."/>
            <person name="Lin C.F."/>
            <person name="Lin M.F."/>
            <person name="Lindblad-Toh K."/>
            <person name="Llopart A."/>
            <person name="Long M."/>
            <person name="Low L."/>
            <person name="Lozovsky E."/>
            <person name="Lu J."/>
            <person name="Luo M."/>
            <person name="Machado C.A."/>
            <person name="Makalowski W."/>
            <person name="Marzo M."/>
            <person name="Matsuda M."/>
            <person name="Matzkin L."/>
            <person name="McAllister B."/>
            <person name="McBride C.S."/>
            <person name="McKernan B."/>
            <person name="McKernan K."/>
            <person name="Mendez-Lago M."/>
            <person name="Minx P."/>
            <person name="Mollenhauer M.U."/>
            <person name="Montooth K."/>
            <person name="Mount S.M."/>
            <person name="Mu X."/>
            <person name="Myers E."/>
            <person name="Negre B."/>
            <person name="Newfeld S."/>
            <person name="Nielsen R."/>
            <person name="Noor M.A."/>
            <person name="O'Grady P."/>
            <person name="Pachter L."/>
            <person name="Papaceit M."/>
            <person name="Parisi M.J."/>
            <person name="Parisi M."/>
            <person name="Parts L."/>
            <person name="Pedersen J.S."/>
            <person name="Pesole G."/>
            <person name="Phillippy A.M."/>
            <person name="Ponting C.P."/>
            <person name="Pop M."/>
            <person name="Porcelli D."/>
            <person name="Powell J.R."/>
            <person name="Prohaska S."/>
            <person name="Pruitt K."/>
            <person name="Puig M."/>
            <person name="Quesneville H."/>
            <person name="Ram K.R."/>
            <person name="Rand D."/>
            <person name="Rasmussen M.D."/>
            <person name="Reed L.K."/>
            <person name="Reenan R."/>
            <person name="Reily A."/>
            <person name="Remington K.A."/>
            <person name="Rieger T.T."/>
            <person name="Ritchie M.G."/>
            <person name="Robin C."/>
            <person name="Rogers Y.H."/>
            <person name="Rohde C."/>
            <person name="Rozas J."/>
            <person name="Rubenfield M.J."/>
            <person name="Ruiz A."/>
            <person name="Russo S."/>
            <person name="Salzberg S.L."/>
            <person name="Sanchez-Gracia A."/>
            <person name="Saranga D.J."/>
            <person name="Sato H."/>
            <person name="Schaeffer S.W."/>
            <person name="Schatz M.C."/>
            <person name="Schlenke T."/>
            <person name="Schwartz R."/>
            <person name="Segarra C."/>
            <person name="Singh R.S."/>
            <person name="Sirot L."/>
            <person name="Sirota M."/>
            <person name="Sisneros N.B."/>
            <person name="Smith C.D."/>
            <person name="Smith T.F."/>
            <person name="Spieth J."/>
            <person name="Stage D.E."/>
            <person name="Stark A."/>
            <person name="Stephan W."/>
            <person name="Strausberg R.L."/>
            <person name="Strempel S."/>
            <person name="Sturgill D."/>
            <person name="Sutton G."/>
            <person name="Sutton G.G."/>
            <person name="Tao W."/>
            <person name="Teichmann S."/>
            <person name="Tobari Y.N."/>
            <person name="Tomimura Y."/>
            <person name="Tsolas J.M."/>
            <person name="Valente V.L."/>
            <person name="Venter E."/>
            <person name="Venter J.C."/>
            <person name="Vicario S."/>
            <person name="Vieira F.G."/>
            <person name="Vilella A.J."/>
            <person name="Villasante A."/>
            <person name="Walenz B."/>
            <person name="Wang J."/>
            <person name="Wasserman M."/>
            <person name="Watts T."/>
            <person name="Wilson D."/>
            <person name="Wilson R.K."/>
            <person name="Wing R.A."/>
            <person name="Wolfner M.F."/>
            <person name="Wong A."/>
            <person name="Wong G.K."/>
            <person name="Wu C.I."/>
            <person name="Wu G."/>
            <person name="Yamamoto D."/>
            <person name="Yang H.P."/>
            <person name="Yang S.P."/>
            <person name="Yorke J.A."/>
            <person name="Yoshida K."/>
            <person name="Zdobnov E."/>
            <person name="Zhang P."/>
            <person name="Zhang Y."/>
            <person name="Zimin A.V."/>
            <person name="Baldwin J."/>
            <person name="Abdouelleil A."/>
            <person name="Abdulkadir J."/>
            <person name="Abebe A."/>
            <person name="Abera B."/>
            <person name="Abreu J."/>
            <person name="Acer S.C."/>
            <person name="Aftuck L."/>
            <person name="Alexander A."/>
            <person name="An P."/>
            <person name="Anderson E."/>
            <person name="Anderson S."/>
            <person name="Arachi H."/>
            <person name="Azer M."/>
            <person name="Bachantsang P."/>
            <person name="Barry A."/>
            <person name="Bayul T."/>
            <person name="Berlin A."/>
            <person name="Bessette D."/>
            <person name="Bloom T."/>
            <person name="Blye J."/>
            <person name="Boguslavskiy L."/>
            <person name="Bonnet C."/>
            <person name="Boukhgalter B."/>
            <person name="Bourzgui I."/>
            <person name="Brown A."/>
            <person name="Cahill P."/>
            <person name="Channer S."/>
            <person name="Cheshatsang Y."/>
            <person name="Chuda L."/>
            <person name="Citroen M."/>
            <person name="Collymore A."/>
            <person name="Cooke P."/>
            <person name="Costello M."/>
            <person name="D'Aco K."/>
            <person name="Daza R."/>
            <person name="De Haan G."/>
            <person name="DeGray S."/>
            <person name="DeMaso C."/>
            <person name="Dhargay N."/>
            <person name="Dooley K."/>
            <person name="Dooley E."/>
            <person name="Doricent M."/>
            <person name="Dorje P."/>
            <person name="Dorjee K."/>
            <person name="Dupes A."/>
            <person name="Elong R."/>
            <person name="Falk J."/>
            <person name="Farina A."/>
            <person name="Faro S."/>
            <person name="Ferguson D."/>
            <person name="Fisher S."/>
            <person name="Foley C.D."/>
            <person name="Franke A."/>
            <person name="Friedrich D."/>
            <person name="Gadbois L."/>
            <person name="Gearin G."/>
            <person name="Gearin C.R."/>
            <person name="Giannoukos G."/>
            <person name="Goode T."/>
            <person name="Graham J."/>
            <person name="Grandbois E."/>
            <person name="Grewal S."/>
            <person name="Gyaltsen K."/>
            <person name="Hafez N."/>
            <person name="Hagos B."/>
            <person name="Hall J."/>
            <person name="Henson C."/>
            <person name="Hollinger A."/>
            <person name="Honan T."/>
            <person name="Huard M.D."/>
            <person name="Hughes L."/>
            <person name="Hurhula B."/>
            <person name="Husby M.E."/>
            <person name="Kamat A."/>
            <person name="Kanga B."/>
            <person name="Kashin S."/>
            <person name="Khazanovich D."/>
            <person name="Kisner P."/>
            <person name="Lance K."/>
            <person name="Lara M."/>
            <person name="Lee W."/>
            <person name="Lennon N."/>
            <person name="Letendre F."/>
            <person name="LeVine R."/>
            <person name="Lipovsky A."/>
            <person name="Liu X."/>
            <person name="Liu J."/>
            <person name="Liu S."/>
            <person name="Lokyitsang T."/>
            <person name="Lokyitsang Y."/>
            <person name="Lubonja R."/>
            <person name="Lui A."/>
            <person name="MacDonald P."/>
            <person name="Magnisalis V."/>
            <person name="Maru K."/>
            <person name="Matthews C."/>
            <person name="McCusker W."/>
            <person name="McDonough S."/>
            <person name="Mehta T."/>
            <person name="Meldrim J."/>
            <person name="Meneus L."/>
            <person name="Mihai O."/>
            <person name="Mihalev A."/>
            <person name="Mihova T."/>
            <person name="Mittelman R."/>
            <person name="Mlenga V."/>
            <person name="Montmayeur A."/>
            <person name="Mulrain L."/>
            <person name="Navidi A."/>
            <person name="Naylor J."/>
            <person name="Negash T."/>
            <person name="Nguyen T."/>
            <person name="Nguyen N."/>
            <person name="Nicol R."/>
            <person name="Norbu C."/>
            <person name="Norbu N."/>
            <person name="Novod N."/>
            <person name="O'Neill B."/>
            <person name="Osman S."/>
            <person name="Markiewicz E."/>
            <person name="Oyono O.L."/>
            <person name="Patti C."/>
            <person name="Phunkhang P."/>
            <person name="Pierre F."/>
            <person name="Priest M."/>
            <person name="Raghuraman S."/>
            <person name="Rege F."/>
            <person name="Reyes R."/>
            <person name="Rise C."/>
            <person name="Rogov P."/>
            <person name="Ross K."/>
            <person name="Ryan E."/>
            <person name="Settipalli S."/>
            <person name="Shea T."/>
            <person name="Sherpa N."/>
            <person name="Shi L."/>
            <person name="Shih D."/>
            <person name="Sparrow T."/>
            <person name="Spaulding J."/>
            <person name="Stalker J."/>
            <person name="Stange-Thomann N."/>
            <person name="Stavropoulos S."/>
            <person name="Stone C."/>
            <person name="Strader C."/>
            <person name="Tesfaye S."/>
            <person name="Thomson T."/>
            <person name="Thoulutsang Y."/>
            <person name="Thoulutsang D."/>
            <person name="Topham K."/>
            <person name="Topping I."/>
            <person name="Tsamla T."/>
            <person name="Vassiliev H."/>
            <person name="Vo A."/>
            <person name="Wangchuk T."/>
            <person name="Wangdi T."/>
            <person name="Weiand M."/>
            <person name="Wilkinson J."/>
            <person name="Wilson A."/>
            <person name="Yadav S."/>
            <person name="Young G."/>
            <person name="Yu Q."/>
            <person name="Zembek L."/>
            <person name="Zhong D."/>
            <person name="Zimmer A."/>
            <person name="Zwirko Z."/>
            <person name="Jaffe D.B."/>
            <person name="Alvarez P."/>
            <person name="Brockman W."/>
            <person name="Butler J."/>
            <person name="Chin C."/>
            <person name="Gnerre S."/>
            <person name="Grabherr M."/>
            <person name="Kleber M."/>
            <person name="Mauceli E."/>
            <person name="MacCallum I."/>
        </authorList>
    </citation>
    <scope>NUCLEOTIDE SEQUENCE [LARGE SCALE GENOMIC DNA]</scope>
    <source>
        <strain evidence="15">MSH-3 / Tucson 14011-0111.49</strain>
    </source>
</reference>
<evidence type="ECO:0000256" key="12">
    <source>
        <dbReference type="RuleBase" id="RU000679"/>
    </source>
</evidence>
<evidence type="ECO:0000256" key="11">
    <source>
        <dbReference type="ARBA" id="ARBA00023303"/>
    </source>
</evidence>
<dbReference type="Proteomes" id="UP000008744">
    <property type="component" value="Unassembled WGS sequence"/>
</dbReference>
<comment type="similarity">
    <text evidence="2 12">Belongs to the amiloride-sensitive sodium channel (TC 1.A.6) family.</text>
</comment>
<gene>
    <name evidence="14" type="primary">Dper\GL26473</name>
    <name evidence="14" type="ORF">Dper_GL26473</name>
</gene>
<dbReference type="Gene3D" id="2.60.470.10">
    <property type="entry name" value="Acid-sensing ion channels like domains"/>
    <property type="match status" value="1"/>
</dbReference>
<keyword evidence="9 13" id="KW-0472">Membrane</keyword>
<evidence type="ECO:0000313" key="14">
    <source>
        <dbReference type="EMBL" id="EDW26343.1"/>
    </source>
</evidence>
<name>B4GUR0_DROPE</name>
<evidence type="ECO:0000256" key="7">
    <source>
        <dbReference type="ARBA" id="ARBA00023053"/>
    </source>
</evidence>
<dbReference type="HOGENOM" id="CLU_024950_1_1_1"/>
<organism evidence="15">
    <name type="scientific">Drosophila persimilis</name>
    <name type="common">Fruit fly</name>
    <dbReference type="NCBI Taxonomy" id="7234"/>
    <lineage>
        <taxon>Eukaryota</taxon>
        <taxon>Metazoa</taxon>
        <taxon>Ecdysozoa</taxon>
        <taxon>Arthropoda</taxon>
        <taxon>Hexapoda</taxon>
        <taxon>Insecta</taxon>
        <taxon>Pterygota</taxon>
        <taxon>Neoptera</taxon>
        <taxon>Endopterygota</taxon>
        <taxon>Diptera</taxon>
        <taxon>Brachycera</taxon>
        <taxon>Muscomorpha</taxon>
        <taxon>Ephydroidea</taxon>
        <taxon>Drosophilidae</taxon>
        <taxon>Drosophila</taxon>
        <taxon>Sophophora</taxon>
    </lineage>
</organism>
<keyword evidence="11 12" id="KW-0407">Ion channel</keyword>
<dbReference type="FunFam" id="1.10.287.770:FF:000008">
    <property type="entry name" value="pickpocket protein 28"/>
    <property type="match status" value="1"/>
</dbReference>
<dbReference type="PANTHER" id="PTHR11690:SF288">
    <property type="entry name" value="AMILORIDE-SENSITIVE NA+ CHANNEL-RELATED"/>
    <property type="match status" value="1"/>
</dbReference>
<evidence type="ECO:0000256" key="13">
    <source>
        <dbReference type="SAM" id="Phobius"/>
    </source>
</evidence>
<dbReference type="PANTHER" id="PTHR11690">
    <property type="entry name" value="AMILORIDE-SENSITIVE SODIUM CHANNEL-RELATED"/>
    <property type="match status" value="1"/>
</dbReference>
<sequence length="556" mass="63588">MSTDSTQPHTPSHDLTRVQLSGANQWKRAALMARAAPAFRETVSDDSEDEVDTKKQIKYGSGFQAAKAIIHEYCDYTTIHGIRYLGEKKRPWLERLFWVSVLLLSIFTCCKLTLNIWDKWDHQSGDRQLRREFHARLADPLRQKELYTAVTQVCEPHLHDIALGKNTKKGMEIIDSLTEVSPLFDDTYLNCKWRNMPVKCSDIFHKFVTEDGVCYSFNSLSPAEIYRPEGIIPDFIFREENRLSMDWNVEDGYSASADTSPYPNRVLGPGSRAGLYLFMGGMEMDFDDMCRGPVQGFKILLHTPGDVAQVSKQYFRIPFDQEVLISIRPKIITTSDGLKHYEPGRRQCYFQKERDLRFFNIYSQSNCELECLANFTLTKCGCVKFSMPRNVNMPVCGAANVKCYHKAEDELLLREFTQGLVSSGENTRGETECNCLPSCTSIAYEAEISQADFDYKTVINRDTPEGKETQTKLEGMKMSRVSLFFKEAQFLTSRRSELYGTTDFLANCGGLLGLFMGVSMLSIVELVYFCTVRLISNLRMRRKTRKELLQAVNKEA</sequence>
<comment type="subcellular location">
    <subcellularLocation>
        <location evidence="1">Membrane</location>
        <topology evidence="1">Multi-pass membrane protein</topology>
    </subcellularLocation>
</comment>
<keyword evidence="7" id="KW-0915">Sodium</keyword>
<dbReference type="InterPro" id="IPR001873">
    <property type="entry name" value="ENaC"/>
</dbReference>
<evidence type="ECO:0000256" key="6">
    <source>
        <dbReference type="ARBA" id="ARBA00022989"/>
    </source>
</evidence>
<accession>B4GUR0</accession>
<dbReference type="GO" id="GO:0019230">
    <property type="term" value="P:proprioception"/>
    <property type="evidence" value="ECO:0007669"/>
    <property type="project" value="EnsemblMetazoa"/>
</dbReference>
<feature type="transmembrane region" description="Helical" evidence="13">
    <location>
        <begin position="511"/>
        <end position="535"/>
    </location>
</feature>
<dbReference type="GO" id="GO:0050966">
    <property type="term" value="P:detection of mechanical stimulus involved in sensory perception of pain"/>
    <property type="evidence" value="ECO:0007669"/>
    <property type="project" value="EnsemblMetazoa"/>
</dbReference>
<proteinExistence type="inferred from homology"/>
<dbReference type="GO" id="GO:0034702">
    <property type="term" value="C:monoatomic ion channel complex"/>
    <property type="evidence" value="ECO:0007669"/>
    <property type="project" value="EnsemblMetazoa"/>
</dbReference>
<keyword evidence="4 12" id="KW-0894">Sodium channel</keyword>
<dbReference type="GO" id="GO:0050965">
    <property type="term" value="P:detection of temperature stimulus involved in sensory perception of pain"/>
    <property type="evidence" value="ECO:0007669"/>
    <property type="project" value="EnsemblMetazoa"/>
</dbReference>
<dbReference type="OrthoDB" id="6021021at2759"/>
<keyword evidence="6 13" id="KW-1133">Transmembrane helix</keyword>
<evidence type="ECO:0000313" key="15">
    <source>
        <dbReference type="Proteomes" id="UP000008744"/>
    </source>
</evidence>
<protein>
    <submittedName>
        <fullName evidence="14">GL26473</fullName>
    </submittedName>
</protein>
<evidence type="ECO:0000256" key="3">
    <source>
        <dbReference type="ARBA" id="ARBA00022448"/>
    </source>
</evidence>
<dbReference type="PhylomeDB" id="B4GUR0"/>
<keyword evidence="15" id="KW-1185">Reference proteome</keyword>
<evidence type="ECO:0000256" key="2">
    <source>
        <dbReference type="ARBA" id="ARBA00007193"/>
    </source>
</evidence>
<evidence type="ECO:0000256" key="10">
    <source>
        <dbReference type="ARBA" id="ARBA00023201"/>
    </source>
</evidence>
<evidence type="ECO:0000256" key="4">
    <source>
        <dbReference type="ARBA" id="ARBA00022461"/>
    </source>
</evidence>
<dbReference type="eggNOG" id="KOG4294">
    <property type="taxonomic scope" value="Eukaryota"/>
</dbReference>
<evidence type="ECO:0000256" key="1">
    <source>
        <dbReference type="ARBA" id="ARBA00004141"/>
    </source>
</evidence>
<dbReference type="Pfam" id="PF00858">
    <property type="entry name" value="ASC"/>
    <property type="match status" value="2"/>
</dbReference>
<dbReference type="GO" id="GO:0050968">
    <property type="term" value="P:detection of chemical stimulus involved in sensory perception of pain"/>
    <property type="evidence" value="ECO:0007669"/>
    <property type="project" value="EnsemblMetazoa"/>
</dbReference>
<keyword evidence="5 12" id="KW-0812">Transmembrane</keyword>
<evidence type="ECO:0000256" key="5">
    <source>
        <dbReference type="ARBA" id="ARBA00022692"/>
    </source>
</evidence>
<dbReference type="EMBL" id="CH479191">
    <property type="protein sequence ID" value="EDW26343.1"/>
    <property type="molecule type" value="Genomic_DNA"/>
</dbReference>
<dbReference type="PROSITE" id="PS01206">
    <property type="entry name" value="ASC"/>
    <property type="match status" value="1"/>
</dbReference>
<dbReference type="GO" id="GO:0015280">
    <property type="term" value="F:ligand-gated sodium channel activity"/>
    <property type="evidence" value="ECO:0007669"/>
    <property type="project" value="TreeGrafter"/>
</dbReference>
<keyword evidence="3 12" id="KW-0813">Transport</keyword>
<evidence type="ECO:0000256" key="9">
    <source>
        <dbReference type="ARBA" id="ARBA00023136"/>
    </source>
</evidence>
<dbReference type="AlphaFoldDB" id="B4GUR0"/>
<dbReference type="GO" id="GO:0008345">
    <property type="term" value="P:larval locomotory behavior"/>
    <property type="evidence" value="ECO:0007669"/>
    <property type="project" value="EnsemblMetazoa"/>
</dbReference>